<gene>
    <name evidence="1" type="ORF">SEMRO_2045_G312460.1</name>
</gene>
<dbReference type="AlphaFoldDB" id="A0A9N8EV27"/>
<name>A0A9N8EV27_9STRA</name>
<comment type="caution">
    <text evidence="1">The sequence shown here is derived from an EMBL/GenBank/DDBJ whole genome shotgun (WGS) entry which is preliminary data.</text>
</comment>
<dbReference type="EMBL" id="CAICTM010002043">
    <property type="protein sequence ID" value="CAB9527687.1"/>
    <property type="molecule type" value="Genomic_DNA"/>
</dbReference>
<evidence type="ECO:0000313" key="1">
    <source>
        <dbReference type="EMBL" id="CAB9527687.1"/>
    </source>
</evidence>
<proteinExistence type="predicted"/>
<organism evidence="1 2">
    <name type="scientific">Seminavis robusta</name>
    <dbReference type="NCBI Taxonomy" id="568900"/>
    <lineage>
        <taxon>Eukaryota</taxon>
        <taxon>Sar</taxon>
        <taxon>Stramenopiles</taxon>
        <taxon>Ochrophyta</taxon>
        <taxon>Bacillariophyta</taxon>
        <taxon>Bacillariophyceae</taxon>
        <taxon>Bacillariophycidae</taxon>
        <taxon>Naviculales</taxon>
        <taxon>Naviculaceae</taxon>
        <taxon>Seminavis</taxon>
    </lineage>
</organism>
<accession>A0A9N8EV27</accession>
<sequence length="82" mass="9234">MSRNGSFRPRIRRVVRRIHNGSLRARILQAQQNRSLRAPIRIRESALRAIQETFDAYIVGMLEEAINQGEGEGTDGNTGSTL</sequence>
<protein>
    <submittedName>
        <fullName evidence="1">Uncharacterized protein</fullName>
    </submittedName>
</protein>
<dbReference type="Proteomes" id="UP001153069">
    <property type="component" value="Unassembled WGS sequence"/>
</dbReference>
<keyword evidence="2" id="KW-1185">Reference proteome</keyword>
<reference evidence="1" key="1">
    <citation type="submission" date="2020-06" db="EMBL/GenBank/DDBJ databases">
        <authorList>
            <consortium name="Plant Systems Biology data submission"/>
        </authorList>
    </citation>
    <scope>NUCLEOTIDE SEQUENCE</scope>
    <source>
        <strain evidence="1">D6</strain>
    </source>
</reference>
<evidence type="ECO:0000313" key="2">
    <source>
        <dbReference type="Proteomes" id="UP001153069"/>
    </source>
</evidence>